<protein>
    <submittedName>
        <fullName evidence="2">Isoleucyl-tRNA synthetase</fullName>
        <ecNumber evidence="2">6.1.1.5</ecNumber>
    </submittedName>
</protein>
<reference evidence="2" key="1">
    <citation type="submission" date="2018-06" db="EMBL/GenBank/DDBJ databases">
        <authorList>
            <consortium name="Pathogen Informatics"/>
            <person name="Doyle S."/>
        </authorList>
    </citation>
    <scope>NUCLEOTIDE SEQUENCE [LARGE SCALE GENOMIC DNA]</scope>
    <source>
        <strain evidence="2">NCTC11421</strain>
    </source>
</reference>
<gene>
    <name evidence="2" type="primary">ileS_1</name>
    <name evidence="2" type="ORF">NCTC11421_02823</name>
</gene>
<organism evidence="2">
    <name type="scientific">Neisseria gonorrhoeae</name>
    <dbReference type="NCBI Taxonomy" id="485"/>
    <lineage>
        <taxon>Bacteria</taxon>
        <taxon>Pseudomonadati</taxon>
        <taxon>Pseudomonadota</taxon>
        <taxon>Betaproteobacteria</taxon>
        <taxon>Neisseriales</taxon>
        <taxon>Neisseriaceae</taxon>
        <taxon>Neisseria</taxon>
    </lineage>
</organism>
<dbReference type="Gene3D" id="3.30.2320.20">
    <property type="entry name" value="Class I aminoacyl-tRNA synthetases (RS)"/>
    <property type="match status" value="1"/>
</dbReference>
<sequence length="120" mass="12864">MDGNPRSARSSNRRHRAFARRQTVGSSLQAEAEITAPEEMAGYLNALGEELRFALLVSKAEVKVGDELAVAAKASDGENANAAGITPAMWARLQVMKPSANAVRRMSAEKAKRAITPDKV</sequence>
<evidence type="ECO:0000256" key="1">
    <source>
        <dbReference type="SAM" id="MobiDB-lite"/>
    </source>
</evidence>
<proteinExistence type="predicted"/>
<feature type="region of interest" description="Disordered" evidence="1">
    <location>
        <begin position="1"/>
        <end position="31"/>
    </location>
</feature>
<dbReference type="EC" id="6.1.1.5" evidence="2"/>
<accession>A0A378W021</accession>
<dbReference type="EMBL" id="UGRI01000001">
    <property type="protein sequence ID" value="SUA24817.1"/>
    <property type="molecule type" value="Genomic_DNA"/>
</dbReference>
<evidence type="ECO:0000313" key="2">
    <source>
        <dbReference type="EMBL" id="SUA24817.1"/>
    </source>
</evidence>
<dbReference type="GO" id="GO:0004822">
    <property type="term" value="F:isoleucine-tRNA ligase activity"/>
    <property type="evidence" value="ECO:0007669"/>
    <property type="project" value="UniProtKB-EC"/>
</dbReference>
<keyword evidence="2" id="KW-0030">Aminoacyl-tRNA synthetase</keyword>
<keyword evidence="2" id="KW-0436">Ligase</keyword>
<name>A0A378W021_NEIGO</name>
<feature type="compositionally biased region" description="Low complexity" evidence="1">
    <location>
        <begin position="1"/>
        <end position="10"/>
    </location>
</feature>
<dbReference type="AlphaFoldDB" id="A0A378W021"/>